<protein>
    <recommendedName>
        <fullName evidence="1">F-box domain-containing protein</fullName>
    </recommendedName>
</protein>
<dbReference type="InterPro" id="IPR001810">
    <property type="entry name" value="F-box_dom"/>
</dbReference>
<dbReference type="PROSITE" id="PS50181">
    <property type="entry name" value="FBOX"/>
    <property type="match status" value="1"/>
</dbReference>
<dbReference type="OrthoDB" id="1293639at2759"/>
<feature type="domain" description="F-box" evidence="1">
    <location>
        <begin position="30"/>
        <end position="79"/>
    </location>
</feature>
<dbReference type="SUPFAM" id="SSF81383">
    <property type="entry name" value="F-box domain"/>
    <property type="match status" value="1"/>
</dbReference>
<accession>A0A9J5ZGM1</accession>
<dbReference type="InterPro" id="IPR057136">
    <property type="entry name" value="At2g35280_TPR_dom"/>
</dbReference>
<dbReference type="PANTHER" id="PTHR33784:SF10">
    <property type="entry name" value="F-BOX PROTEIN"/>
    <property type="match status" value="1"/>
</dbReference>
<dbReference type="Proteomes" id="UP000824120">
    <property type="component" value="Chromosome 4"/>
</dbReference>
<organism evidence="2 3">
    <name type="scientific">Solanum commersonii</name>
    <name type="common">Commerson's wild potato</name>
    <name type="synonym">Commerson's nightshade</name>
    <dbReference type="NCBI Taxonomy" id="4109"/>
    <lineage>
        <taxon>Eukaryota</taxon>
        <taxon>Viridiplantae</taxon>
        <taxon>Streptophyta</taxon>
        <taxon>Embryophyta</taxon>
        <taxon>Tracheophyta</taxon>
        <taxon>Spermatophyta</taxon>
        <taxon>Magnoliopsida</taxon>
        <taxon>eudicotyledons</taxon>
        <taxon>Gunneridae</taxon>
        <taxon>Pentapetalae</taxon>
        <taxon>asterids</taxon>
        <taxon>lamiids</taxon>
        <taxon>Solanales</taxon>
        <taxon>Solanaceae</taxon>
        <taxon>Solanoideae</taxon>
        <taxon>Solaneae</taxon>
        <taxon>Solanum</taxon>
    </lineage>
</organism>
<name>A0A9J5ZGM1_SOLCO</name>
<gene>
    <name evidence="2" type="ORF">H5410_022249</name>
</gene>
<dbReference type="EMBL" id="JACXVP010000004">
    <property type="protein sequence ID" value="KAG5610968.1"/>
    <property type="molecule type" value="Genomic_DNA"/>
</dbReference>
<proteinExistence type="predicted"/>
<dbReference type="PANTHER" id="PTHR33784">
    <property type="entry name" value="OS05G0482100 PROTEIN"/>
    <property type="match status" value="1"/>
</dbReference>
<evidence type="ECO:0000259" key="1">
    <source>
        <dbReference type="PROSITE" id="PS50181"/>
    </source>
</evidence>
<dbReference type="InterPro" id="IPR040338">
    <property type="entry name" value="At1g67623-like"/>
</dbReference>
<evidence type="ECO:0000313" key="3">
    <source>
        <dbReference type="Proteomes" id="UP000824120"/>
    </source>
</evidence>
<keyword evidence="3" id="KW-1185">Reference proteome</keyword>
<evidence type="ECO:0000313" key="2">
    <source>
        <dbReference type="EMBL" id="KAG5610968.1"/>
    </source>
</evidence>
<dbReference type="Pfam" id="PF23310">
    <property type="entry name" value="TPR_27"/>
    <property type="match status" value="1"/>
</dbReference>
<reference evidence="2 3" key="1">
    <citation type="submission" date="2020-09" db="EMBL/GenBank/DDBJ databases">
        <title>De no assembly of potato wild relative species, Solanum commersonii.</title>
        <authorList>
            <person name="Cho K."/>
        </authorList>
    </citation>
    <scope>NUCLEOTIDE SEQUENCE [LARGE SCALE GENOMIC DNA]</scope>
    <source>
        <strain evidence="2">LZ3.2</strain>
        <tissue evidence="2">Leaf</tissue>
    </source>
</reference>
<dbReference type="InterPro" id="IPR036047">
    <property type="entry name" value="F-box-like_dom_sf"/>
</dbReference>
<sequence length="132" mass="15524">MERSQSSRTIIMKRKRRKYNRNFFKNNFVNSSIKSLPNELLSEIVARVASSSFLDYINVKFSCKIFNGVSNDPYVYRHISLEEFPIGGCSWKSENEENENKLSLFMRTCMESGNPEALYRKGVVDFFRKERP</sequence>
<comment type="caution">
    <text evidence="2">The sequence shown here is derived from an EMBL/GenBank/DDBJ whole genome shotgun (WGS) entry which is preliminary data.</text>
</comment>
<dbReference type="AlphaFoldDB" id="A0A9J5ZGM1"/>